<dbReference type="GO" id="GO:0005634">
    <property type="term" value="C:nucleus"/>
    <property type="evidence" value="ECO:0007669"/>
    <property type="project" value="UniProtKB-SubCell"/>
</dbReference>
<name>A0AAD5SQE5_9FUNG</name>
<dbReference type="EMBL" id="JADGJH010003691">
    <property type="protein sequence ID" value="KAJ3089372.1"/>
    <property type="molecule type" value="Genomic_DNA"/>
</dbReference>
<keyword evidence="7" id="KW-0539">Nucleus</keyword>
<evidence type="ECO:0000256" key="3">
    <source>
        <dbReference type="ARBA" id="ARBA00022723"/>
    </source>
</evidence>
<accession>A0AAD5SQE5</accession>
<keyword evidence="12" id="KW-1185">Reference proteome</keyword>
<dbReference type="Proteomes" id="UP001211907">
    <property type="component" value="Unassembled WGS sequence"/>
</dbReference>
<comment type="subcellular location">
    <subcellularLocation>
        <location evidence="1">Nucleus</location>
    </subcellularLocation>
</comment>
<keyword evidence="5 11" id="KW-0269">Exonuclease</keyword>
<proteinExistence type="predicted"/>
<keyword evidence="6" id="KW-0460">Magnesium</keyword>
<evidence type="ECO:0000256" key="6">
    <source>
        <dbReference type="ARBA" id="ARBA00022842"/>
    </source>
</evidence>
<dbReference type="InterPro" id="IPR051132">
    <property type="entry name" value="3-5_Exonuclease_domain"/>
</dbReference>
<evidence type="ECO:0000313" key="12">
    <source>
        <dbReference type="Proteomes" id="UP001211907"/>
    </source>
</evidence>
<evidence type="ECO:0000259" key="10">
    <source>
        <dbReference type="Pfam" id="PF01612"/>
    </source>
</evidence>
<dbReference type="GO" id="GO:0006139">
    <property type="term" value="P:nucleobase-containing compound metabolic process"/>
    <property type="evidence" value="ECO:0007669"/>
    <property type="project" value="InterPro"/>
</dbReference>
<dbReference type="InterPro" id="IPR012337">
    <property type="entry name" value="RNaseH-like_sf"/>
</dbReference>
<dbReference type="Gene3D" id="3.30.420.10">
    <property type="entry name" value="Ribonuclease H-like superfamily/Ribonuclease H"/>
    <property type="match status" value="1"/>
</dbReference>
<evidence type="ECO:0000313" key="11">
    <source>
        <dbReference type="EMBL" id="KAJ3089372.1"/>
    </source>
</evidence>
<evidence type="ECO:0000256" key="5">
    <source>
        <dbReference type="ARBA" id="ARBA00022839"/>
    </source>
</evidence>
<feature type="domain" description="3'-5' exonuclease" evidence="10">
    <location>
        <begin position="3"/>
        <end position="92"/>
    </location>
</feature>
<dbReference type="GO" id="GO:0008408">
    <property type="term" value="F:3'-5' exonuclease activity"/>
    <property type="evidence" value="ECO:0007669"/>
    <property type="project" value="InterPro"/>
</dbReference>
<dbReference type="GO" id="GO:0003676">
    <property type="term" value="F:nucleic acid binding"/>
    <property type="evidence" value="ECO:0007669"/>
    <property type="project" value="InterPro"/>
</dbReference>
<organism evidence="11 12">
    <name type="scientific">Physocladia obscura</name>
    <dbReference type="NCBI Taxonomy" id="109957"/>
    <lineage>
        <taxon>Eukaryota</taxon>
        <taxon>Fungi</taxon>
        <taxon>Fungi incertae sedis</taxon>
        <taxon>Chytridiomycota</taxon>
        <taxon>Chytridiomycota incertae sedis</taxon>
        <taxon>Chytridiomycetes</taxon>
        <taxon>Chytridiales</taxon>
        <taxon>Chytriomycetaceae</taxon>
        <taxon>Physocladia</taxon>
    </lineage>
</organism>
<evidence type="ECO:0000256" key="1">
    <source>
        <dbReference type="ARBA" id="ARBA00004123"/>
    </source>
</evidence>
<reference evidence="11" key="1">
    <citation type="submission" date="2020-05" db="EMBL/GenBank/DDBJ databases">
        <title>Phylogenomic resolution of chytrid fungi.</title>
        <authorList>
            <person name="Stajich J.E."/>
            <person name="Amses K."/>
            <person name="Simmons R."/>
            <person name="Seto K."/>
            <person name="Myers J."/>
            <person name="Bonds A."/>
            <person name="Quandt C.A."/>
            <person name="Barry K."/>
            <person name="Liu P."/>
            <person name="Grigoriev I."/>
            <person name="Longcore J.E."/>
            <person name="James T.Y."/>
        </authorList>
    </citation>
    <scope>NUCLEOTIDE SEQUENCE</scope>
    <source>
        <strain evidence="11">JEL0513</strain>
    </source>
</reference>
<dbReference type="Pfam" id="PF01612">
    <property type="entry name" value="DNA_pol_A_exo1"/>
    <property type="match status" value="1"/>
</dbReference>
<dbReference type="InterPro" id="IPR002562">
    <property type="entry name" value="3'-5'_exonuclease_dom"/>
</dbReference>
<evidence type="ECO:0000256" key="7">
    <source>
        <dbReference type="ARBA" id="ARBA00023242"/>
    </source>
</evidence>
<gene>
    <name evidence="11" type="primary">EXD2_2</name>
    <name evidence="11" type="ORF">HK100_007774</name>
</gene>
<evidence type="ECO:0000256" key="2">
    <source>
        <dbReference type="ARBA" id="ARBA00022722"/>
    </source>
</evidence>
<protein>
    <recommendedName>
        <fullName evidence="8">3'-5' exonuclease</fullName>
    </recommendedName>
    <alternativeName>
        <fullName evidence="9">Werner Syndrome-like exonuclease</fullName>
    </alternativeName>
</protein>
<keyword evidence="2" id="KW-0540">Nuclease</keyword>
<sequence>MAARDFKLKLSGFVELSAFAKKVCPERFQRNGKSQRASLNLLAQVMLGINLNKSDELRLCNWEASRLRQEQIDYAAIDAIVGLEVFNSLNKLAEDRNILVEKESYIPRDEEVPEDEGYKN</sequence>
<evidence type="ECO:0000256" key="9">
    <source>
        <dbReference type="ARBA" id="ARBA00042761"/>
    </source>
</evidence>
<comment type="caution">
    <text evidence="11">The sequence shown here is derived from an EMBL/GenBank/DDBJ whole genome shotgun (WGS) entry which is preliminary data.</text>
</comment>
<evidence type="ECO:0000256" key="8">
    <source>
        <dbReference type="ARBA" id="ARBA00040531"/>
    </source>
</evidence>
<dbReference type="SUPFAM" id="SSF53098">
    <property type="entry name" value="Ribonuclease H-like"/>
    <property type="match status" value="1"/>
</dbReference>
<dbReference type="PANTHER" id="PTHR13620:SF109">
    <property type="entry name" value="3'-5' EXONUCLEASE"/>
    <property type="match status" value="1"/>
</dbReference>
<dbReference type="InterPro" id="IPR036397">
    <property type="entry name" value="RNaseH_sf"/>
</dbReference>
<dbReference type="AlphaFoldDB" id="A0AAD5SQE5"/>
<dbReference type="PANTHER" id="PTHR13620">
    <property type="entry name" value="3-5 EXONUCLEASE"/>
    <property type="match status" value="1"/>
</dbReference>
<evidence type="ECO:0000256" key="4">
    <source>
        <dbReference type="ARBA" id="ARBA00022801"/>
    </source>
</evidence>
<dbReference type="GO" id="GO:0046872">
    <property type="term" value="F:metal ion binding"/>
    <property type="evidence" value="ECO:0007669"/>
    <property type="project" value="UniProtKB-KW"/>
</dbReference>
<keyword evidence="3" id="KW-0479">Metal-binding</keyword>
<keyword evidence="4" id="KW-0378">Hydrolase</keyword>